<feature type="non-terminal residue" evidence="5">
    <location>
        <position position="1"/>
    </location>
</feature>
<evidence type="ECO:0007829" key="8">
    <source>
        <dbReference type="ProteomicsDB" id="K7ELV0"/>
    </source>
</evidence>
<reference evidence="5" key="4">
    <citation type="submission" date="2025-08" db="UniProtKB">
        <authorList>
            <consortium name="Ensembl"/>
        </authorList>
    </citation>
    <scope>IDENTIFICATION</scope>
</reference>
<dbReference type="Ensembl" id="ENST00000590090.1">
    <property type="protein sequence ID" value="ENSP00000466231.1"/>
    <property type="gene ID" value="ENSG00000185761.11"/>
</dbReference>
<evidence type="ECO:0007829" key="7">
    <source>
        <dbReference type="PeptideAtlas" id="K7ELV0"/>
    </source>
</evidence>
<feature type="domain" description="ADAMTS/ADAMTS-like Spacer 1" evidence="4">
    <location>
        <begin position="2"/>
        <end position="89"/>
    </location>
</feature>
<keyword evidence="7 8" id="KW-1267">Proteomics identification</keyword>
<dbReference type="SMR" id="K7ELV0"/>
<evidence type="ECO:0000259" key="4">
    <source>
        <dbReference type="Pfam" id="PF05986"/>
    </source>
</evidence>
<gene>
    <name evidence="5" type="primary">ADAMTSL5</name>
</gene>
<dbReference type="Bgee" id="ENSG00000185761">
    <property type="expression patterns" value="Expressed in apex of heart and 92 other cell types or tissues"/>
</dbReference>
<keyword evidence="2" id="KW-0964">Secreted</keyword>
<dbReference type="GO" id="GO:0005576">
    <property type="term" value="C:extracellular region"/>
    <property type="evidence" value="ECO:0007669"/>
    <property type="project" value="UniProtKB-SubCell"/>
</dbReference>
<dbReference type="HGNC" id="HGNC:27912">
    <property type="gene designation" value="ADAMTSL5"/>
</dbReference>
<dbReference type="Gene3D" id="2.60.120.830">
    <property type="match status" value="1"/>
</dbReference>
<evidence type="ECO:0000256" key="3">
    <source>
        <dbReference type="SAM" id="MobiDB-lite"/>
    </source>
</evidence>
<accession>K7ELV0</accession>
<dbReference type="PANTHER" id="PTHR13723:SF173">
    <property type="entry name" value="ADAMTS-LIKE PROTEIN 5"/>
    <property type="match status" value="1"/>
</dbReference>
<feature type="region of interest" description="Disordered" evidence="3">
    <location>
        <begin position="104"/>
        <end position="135"/>
    </location>
</feature>
<evidence type="ECO:0000313" key="5">
    <source>
        <dbReference type="Ensembl" id="ENSP00000466231.1"/>
    </source>
</evidence>
<reference evidence="5 6" key="2">
    <citation type="journal article" date="2004" name="Nature">
        <title>The DNA sequence and biology of human chromosome 19.</title>
        <authorList>
            <person name="Grimwood J."/>
            <person name="Gordon L.A."/>
            <person name="Olsen A."/>
            <person name="Terry A."/>
            <person name="Schmutz J."/>
            <person name="Lamerdin J."/>
            <person name="Hellsten U."/>
            <person name="Goodstein D."/>
            <person name="Couronne O."/>
            <person name="Tran-Gyamfi M."/>
            <person name="Aerts A."/>
            <person name="Altherr M."/>
            <person name="Ashworth L."/>
            <person name="Bajorek E."/>
            <person name="Black S."/>
            <person name="Branscomb E."/>
            <person name="Caenepeel S."/>
            <person name="Carrano A."/>
            <person name="Caoile C."/>
            <person name="Chan Y.M."/>
            <person name="Christensen M."/>
            <person name="Cleland C.A."/>
            <person name="Copeland A."/>
            <person name="Dalin E."/>
            <person name="Dehal P."/>
            <person name="Denys M."/>
            <person name="Detter J.C."/>
            <person name="Escobar J."/>
            <person name="Flowers D."/>
            <person name="Fotopulos D."/>
            <person name="Garcia C."/>
            <person name="Georgescu A.M."/>
            <person name="Glavina T."/>
            <person name="Gomez M."/>
            <person name="Gonzales E."/>
            <person name="Groza M."/>
            <person name="Hammon N."/>
            <person name="Hawkins T."/>
            <person name="Haydu L."/>
            <person name="Ho I."/>
            <person name="Huang W."/>
            <person name="Israni S."/>
            <person name="Jett J."/>
            <person name="Kadner K."/>
            <person name="Kimball H."/>
            <person name="Kobayashi A."/>
            <person name="Larionov V."/>
            <person name="Leem S.H."/>
            <person name="Lopez F."/>
            <person name="Lou Y."/>
            <person name="Lowry S."/>
            <person name="Malfatti S."/>
            <person name="Martinez D."/>
            <person name="McCready P."/>
            <person name="Medina C."/>
            <person name="Morgan J."/>
            <person name="Nelson K."/>
            <person name="Nolan M."/>
            <person name="Ovcharenko I."/>
            <person name="Pitluck S."/>
            <person name="Pollard M."/>
            <person name="Popkie A.P."/>
            <person name="Predki P."/>
            <person name="Quan G."/>
            <person name="Ramirez L."/>
            <person name="Rash S."/>
            <person name="Retterer J."/>
            <person name="Rodriguez A."/>
            <person name="Rogers S."/>
            <person name="Salamov A."/>
            <person name="Salazar A."/>
            <person name="She X."/>
            <person name="Smith D."/>
            <person name="Slezak T."/>
            <person name="Solovyev V."/>
            <person name="Thayer N."/>
            <person name="Tice H."/>
            <person name="Tsai M."/>
            <person name="Ustaszewska A."/>
            <person name="Vo N."/>
            <person name="Wagner M."/>
            <person name="Wheeler J."/>
            <person name="Wu K."/>
            <person name="Xie G."/>
            <person name="Yang J."/>
            <person name="Dubchak I."/>
            <person name="Furey T.S."/>
            <person name="DeJong P."/>
            <person name="Dickson M."/>
            <person name="Gordon D."/>
            <person name="Eichler E.E."/>
            <person name="Pennacchio L.A."/>
            <person name="Richardson P."/>
            <person name="Stubbs L."/>
            <person name="Rokhsar D.S."/>
            <person name="Myers R.M."/>
            <person name="Rubin E.M."/>
            <person name="Lucas S.M."/>
        </authorList>
    </citation>
    <scope>NUCLEOTIDE SEQUENCE [LARGE SCALE GENOMIC DNA]</scope>
</reference>
<evidence type="ECO:0000313" key="6">
    <source>
        <dbReference type="Proteomes" id="UP000005640"/>
    </source>
</evidence>
<dbReference type="VEuPathDB" id="HostDB:ENSG00000185761"/>
<dbReference type="Antibodypedia" id="52211">
    <property type="antibodies" value="30 antibodies from 14 providers"/>
</dbReference>
<dbReference type="GeneTree" id="ENSGT00940000160456"/>
<dbReference type="AlphaFoldDB" id="K7ELV0"/>
<name>K7ELV0_HUMAN</name>
<dbReference type="UCSC" id="uc060rcz.1">
    <property type="organism name" value="human"/>
</dbReference>
<dbReference type="MassIVE" id="K7ELV0"/>
<dbReference type="ExpressionAtlas" id="K7ELV0">
    <property type="expression patterns" value="baseline and differential"/>
</dbReference>
<dbReference type="Ensembl" id="ENST00000590090.1">
    <property type="protein sequence ID" value="ENSP00000466231.1"/>
    <property type="gene ID" value="ENSG00000185761.12"/>
</dbReference>
<dbReference type="InterPro" id="IPR050439">
    <property type="entry name" value="ADAMTS_ADAMTS-like"/>
</dbReference>
<dbReference type="Proteomes" id="UP000005640">
    <property type="component" value="Chromosome 19"/>
</dbReference>
<keyword evidence="6" id="KW-1185">Reference proteome</keyword>
<feature type="non-terminal residue" evidence="5">
    <location>
        <position position="135"/>
    </location>
</feature>
<organism evidence="5 6">
    <name type="scientific">Homo sapiens</name>
    <name type="common">Human</name>
    <dbReference type="NCBI Taxonomy" id="9606"/>
    <lineage>
        <taxon>Eukaryota</taxon>
        <taxon>Metazoa</taxon>
        <taxon>Chordata</taxon>
        <taxon>Craniata</taxon>
        <taxon>Vertebrata</taxon>
        <taxon>Euteleostomi</taxon>
        <taxon>Mammalia</taxon>
        <taxon>Eutheria</taxon>
        <taxon>Euarchontoglires</taxon>
        <taxon>Primates</taxon>
        <taxon>Haplorrhini</taxon>
        <taxon>Catarrhini</taxon>
        <taxon>Hominidae</taxon>
        <taxon>Homo</taxon>
    </lineage>
</organism>
<dbReference type="PANTHER" id="PTHR13723">
    <property type="entry name" value="ADAMTS A DISINTEGRIN AND METALLOPROTEASE WITH THROMBOSPONDIN MOTIFS PROTEASE"/>
    <property type="match status" value="1"/>
</dbReference>
<evidence type="ECO:0000256" key="2">
    <source>
        <dbReference type="ARBA" id="ARBA00022525"/>
    </source>
</evidence>
<dbReference type="OrthoDB" id="5984913at2759"/>
<dbReference type="InterPro" id="IPR010294">
    <property type="entry name" value="ADAMTS_spacer1"/>
</dbReference>
<comment type="subcellular location">
    <subcellularLocation>
        <location evidence="1">Secreted</location>
    </subcellularLocation>
</comment>
<evidence type="ECO:0000256" key="1">
    <source>
        <dbReference type="ARBA" id="ARBA00004613"/>
    </source>
</evidence>
<reference evidence="5 6" key="1">
    <citation type="journal article" date="2001" name="Nature">
        <title>Initial sequencing and analysis of the human genome.</title>
        <authorList>
            <consortium name="International Human Genome Sequencing Consortium"/>
            <person name="Lander E.S."/>
            <person name="Linton L.M."/>
            <person name="Birren B."/>
            <person name="Nusbaum C."/>
            <person name="Zody M.C."/>
            <person name="Baldwin J."/>
            <person name="Devon K."/>
            <person name="Dewar K."/>
            <person name="Doyle M."/>
            <person name="FitzHugh W."/>
            <person name="Funke R."/>
            <person name="Gage D."/>
            <person name="Harris K."/>
            <person name="Heaford A."/>
            <person name="Howland J."/>
            <person name="Kann L."/>
            <person name="Lehoczky J."/>
            <person name="LeVine R."/>
            <person name="McEwan P."/>
            <person name="McKernan K."/>
            <person name="Meldrim J."/>
            <person name="Mesirov J.P."/>
            <person name="Miranda C."/>
            <person name="Morris W."/>
            <person name="Naylor J."/>
            <person name="Raymond C."/>
            <person name="Rosetti M."/>
            <person name="Santos R."/>
            <person name="Sheridan A."/>
            <person name="Sougnez C."/>
            <person name="Stange-Thomann N."/>
            <person name="Stojanovic N."/>
            <person name="Subramanian A."/>
            <person name="Wyman D."/>
            <person name="Rogers J."/>
            <person name="Sulston J."/>
            <person name="Ainscough R."/>
            <person name="Beck S."/>
            <person name="Bentley D."/>
            <person name="Burton J."/>
            <person name="Clee C."/>
            <person name="Carter N."/>
            <person name="Coulson A."/>
            <person name="Deadman R."/>
            <person name="Deloukas P."/>
            <person name="Dunham A."/>
            <person name="Dunham I."/>
            <person name="Durbin R."/>
            <person name="French L."/>
            <person name="Grafham D."/>
            <person name="Gregory S."/>
            <person name="Hubbard T."/>
            <person name="Humphray S."/>
            <person name="Hunt A."/>
            <person name="Jones M."/>
            <person name="Lloyd C."/>
            <person name="McMurray A."/>
            <person name="Matthews L."/>
            <person name="Mercer S."/>
            <person name="Milne S."/>
            <person name="Mullikin J.C."/>
            <person name="Mungall A."/>
            <person name="Plumb R."/>
            <person name="Ross M."/>
            <person name="Shownkeen R."/>
            <person name="Sims S."/>
            <person name="Waterston R.H."/>
            <person name="Wilson R.K."/>
            <person name="Hillier L.W."/>
            <person name="McPherson J.D."/>
            <person name="Marra M.A."/>
            <person name="Mardis E.R."/>
            <person name="Fulton L.A."/>
            <person name="Chinwalla A.T."/>
            <person name="Pepin K.H."/>
            <person name="Gish W.R."/>
            <person name="Chissoe S.L."/>
            <person name="Wendl M.C."/>
            <person name="Delehaunty K.D."/>
            <person name="Miner T.L."/>
            <person name="Delehaunty A."/>
            <person name="Kramer J.B."/>
            <person name="Cook L.L."/>
            <person name="Fulton R.S."/>
            <person name="Johnson D.L."/>
            <person name="Minx P.J."/>
            <person name="Clifton S.W."/>
            <person name="Hawkins T."/>
            <person name="Branscomb E."/>
            <person name="Predki P."/>
            <person name="Richardson P."/>
            <person name="Wenning S."/>
            <person name="Slezak T."/>
            <person name="Doggett N."/>
            <person name="Cheng J.F."/>
            <person name="Olsen A."/>
            <person name="Lucas S."/>
            <person name="Elkin C."/>
            <person name="Uberbacher E."/>
            <person name="Frazier M."/>
            <person name="Gibbs R.A."/>
            <person name="Muzny D.M."/>
            <person name="Scherer S.E."/>
            <person name="Bouck J.B."/>
            <person name="Sodergren E.J."/>
            <person name="Worley K.C."/>
            <person name="Rives C.M."/>
            <person name="Gorrell J.H."/>
            <person name="Metzker M.L."/>
            <person name="Naylor S.L."/>
            <person name="Kucherlapati R.S."/>
            <person name="Nelson D.L."/>
            <person name="Weinstock G.M."/>
            <person name="Sakaki Y."/>
            <person name="Fujiyama A."/>
            <person name="Hattori M."/>
            <person name="Yada T."/>
            <person name="Toyoda A."/>
            <person name="Itoh T."/>
            <person name="Kawagoe C."/>
            <person name="Watanabe H."/>
            <person name="Totoki Y."/>
            <person name="Taylor T."/>
            <person name="Weissenbach J."/>
            <person name="Heilig R."/>
            <person name="Saurin W."/>
            <person name="Artiguenave F."/>
            <person name="Brottier P."/>
            <person name="Bruls T."/>
            <person name="Pelletier E."/>
            <person name="Robert C."/>
            <person name="Wincker P."/>
            <person name="Smith D.R."/>
            <person name="Doucette-Stamm L."/>
            <person name="Rubenfield M."/>
            <person name="Weinstock K."/>
            <person name="Lee H.M."/>
            <person name="Dubois J."/>
            <person name="Rosenthal A."/>
            <person name="Platzer M."/>
            <person name="Nyakatura G."/>
            <person name="Taudien S."/>
            <person name="Rump A."/>
            <person name="Yang H."/>
            <person name="Yu J."/>
            <person name="Wang J."/>
            <person name="Huang G."/>
            <person name="Gu J."/>
            <person name="Hood L."/>
            <person name="Rowen L."/>
            <person name="Madan A."/>
            <person name="Qin S."/>
            <person name="Davis R.W."/>
            <person name="Federspiel N.A."/>
            <person name="Abola A.P."/>
            <person name="Proctor M.J."/>
            <person name="Myers R.M."/>
            <person name="Schmutz J."/>
            <person name="Dickson M."/>
            <person name="Grimwood J."/>
            <person name="Cox D.R."/>
            <person name="Olson M.V."/>
            <person name="Kaul R."/>
            <person name="Raymond C."/>
            <person name="Shimizu N."/>
            <person name="Kawasaki K."/>
            <person name="Minoshima S."/>
            <person name="Evans G.A."/>
            <person name="Athanasiou M."/>
            <person name="Schultz R."/>
            <person name="Roe B.A."/>
            <person name="Chen F."/>
            <person name="Pan H."/>
            <person name="Ramser J."/>
            <person name="Lehrach H."/>
            <person name="Reinhardt R."/>
            <person name="McCombie W.R."/>
            <person name="de la Bastide M."/>
            <person name="Dedhia N."/>
            <person name="Blocker H."/>
            <person name="Hornischer K."/>
            <person name="Nordsiek G."/>
            <person name="Agarwala R."/>
            <person name="Aravind L."/>
            <person name="Bailey J.A."/>
            <person name="Bateman A."/>
            <person name="Batzoglou S."/>
            <person name="Birney E."/>
            <person name="Bork P."/>
            <person name="Brown D.G."/>
            <person name="Burge C.B."/>
            <person name="Cerutti L."/>
            <person name="Chen H.C."/>
            <person name="Church D."/>
            <person name="Clamp M."/>
            <person name="Copley R.R."/>
            <person name="Doerks T."/>
            <person name="Eddy S.R."/>
            <person name="Eichler E.E."/>
            <person name="Furey T.S."/>
            <person name="Galagan J."/>
            <person name="Gilbert J.G."/>
            <person name="Harmon C."/>
            <person name="Hayashizaki Y."/>
            <person name="Haussler D."/>
            <person name="Hermjakob H."/>
            <person name="Hokamp K."/>
            <person name="Jang W."/>
            <person name="Johnson L.S."/>
            <person name="Jones T.A."/>
            <person name="Kasif S."/>
            <person name="Kaspryzk A."/>
            <person name="Kennedy S."/>
            <person name="Kent W.J."/>
            <person name="Kitts P."/>
            <person name="Koonin E.V."/>
            <person name="Korf I."/>
            <person name="Kulp D."/>
            <person name="Lancet D."/>
            <person name="Lowe T.M."/>
            <person name="McLysaght A."/>
            <person name="Mikkelsen T."/>
            <person name="Moran J.V."/>
            <person name="Mulder N."/>
            <person name="Pollara V.J."/>
            <person name="Ponting C.P."/>
            <person name="Schuler G."/>
            <person name="Schultz J."/>
            <person name="Slater G."/>
            <person name="Smit A.F."/>
            <person name="Stupka E."/>
            <person name="Szustakowski J."/>
            <person name="Thierry-Mieg D."/>
            <person name="Thierry-Mieg J."/>
            <person name="Wagner L."/>
            <person name="Wallis J."/>
            <person name="Wheeler R."/>
            <person name="Williams A."/>
            <person name="Wolf Y.I."/>
            <person name="Wolfe K.H."/>
            <person name="Yang S.P."/>
            <person name="Yeh R.F."/>
            <person name="Collins F."/>
            <person name="Guyer M.S."/>
            <person name="Peterson J."/>
            <person name="Felsenfeld A."/>
            <person name="Wetterstrand K.A."/>
            <person name="Patrinos A."/>
            <person name="Morgan M.J."/>
            <person name="de Jong P."/>
            <person name="Catanese J.J."/>
            <person name="Osoegawa K."/>
            <person name="Shizuya H."/>
            <person name="Choi S."/>
            <person name="Chen Y.J."/>
        </authorList>
    </citation>
    <scope>NUCLEOTIDE SEQUENCE [LARGE SCALE GENOMIC DNA]</scope>
</reference>
<sequence length="135" mass="14877">RHIRVEHRSRNHLGILGSLMGGDGRYVLNGHWVVSPPGTYEAAGTHVVYTRDTGPQETLQAAGPTSHDLLLQVLLQEPNPGIEFEFWLPRERYSPFQARVQALGWPLRQPQPRGVEPQPPAAPAVTPAQTPTLAP</sequence>
<proteinExistence type="evidence at protein level"/>
<reference evidence="5 6" key="3">
    <citation type="journal article" date="2004" name="Nature">
        <title>Finishing the euchromatic sequence of the human genome.</title>
        <authorList>
            <consortium name="International Human Genome Sequencing Consortium"/>
        </authorList>
    </citation>
    <scope>NUCLEOTIDE SEQUENCE [LARGE SCALE GENOMIC DNA]</scope>
</reference>
<protein>
    <submittedName>
        <fullName evidence="5">ADAMTS like 5</fullName>
    </submittedName>
</protein>
<dbReference type="EMBL" id="AC027307">
    <property type="status" value="NOT_ANNOTATED_CDS"/>
    <property type="molecule type" value="Genomic_DNA"/>
</dbReference>
<dbReference type="Pfam" id="PF05986">
    <property type="entry name" value="ADAMTS_spacer1"/>
    <property type="match status" value="1"/>
</dbReference>
<dbReference type="OpenTargets" id="ENSG00000185761"/>
<feature type="compositionally biased region" description="Low complexity" evidence="3">
    <location>
        <begin position="123"/>
        <end position="135"/>
    </location>
</feature>
<reference evidence="5" key="5">
    <citation type="submission" date="2025-09" db="UniProtKB">
        <authorList>
            <consortium name="Ensembl"/>
        </authorList>
    </citation>
    <scope>IDENTIFICATION</scope>
</reference>